<keyword evidence="1" id="KW-0472">Membrane</keyword>
<keyword evidence="1" id="KW-0812">Transmembrane</keyword>
<dbReference type="EMBL" id="CP041040">
    <property type="protein sequence ID" value="QDE34141.1"/>
    <property type="molecule type" value="Genomic_DNA"/>
</dbReference>
<name>A0A4Y5YMU6_9MICO</name>
<accession>A0A4Y5YMU6</accession>
<sequence>MSYVDDLRETMLDQLDEAEECVRQAMRVAPDLIRVAVEVFINTRLGTVAPAIPDVLIDWLVEQLTTMVLAVLEQCLEYIDVLREMTQFLGSPDELRSAAAALDGIGDAVAHLKISADDLEGYMTWDDLPASRAYEVAISEQPDNLARVESAMTVFEDVLRTHADDIENYYVQLTLLCGGATAAIFGVVGAIFSLVAAVAASGPAAIAGVWGAVISFLITLGGVATAAISTMQILITSTQSTENKINAVDFTVIRWEGPRFAQIQ</sequence>
<dbReference type="Proteomes" id="UP000316125">
    <property type="component" value="Chromosome"/>
</dbReference>
<reference evidence="2 3" key="1">
    <citation type="submission" date="2019-06" db="EMBL/GenBank/DDBJ databases">
        <title>Complete genome of Microbacterium foliorum M2.</title>
        <authorList>
            <person name="Cao G."/>
        </authorList>
    </citation>
    <scope>NUCLEOTIDE SEQUENCE [LARGE SCALE GENOMIC DNA]</scope>
    <source>
        <strain evidence="2 3">M2</strain>
    </source>
</reference>
<evidence type="ECO:0000256" key="1">
    <source>
        <dbReference type="SAM" id="Phobius"/>
    </source>
</evidence>
<evidence type="ECO:0000313" key="2">
    <source>
        <dbReference type="EMBL" id="QDE34141.1"/>
    </source>
</evidence>
<proteinExistence type="predicted"/>
<feature type="transmembrane region" description="Helical" evidence="1">
    <location>
        <begin position="205"/>
        <end position="228"/>
    </location>
</feature>
<organism evidence="2 3">
    <name type="scientific">Microbacterium foliorum</name>
    <dbReference type="NCBI Taxonomy" id="104336"/>
    <lineage>
        <taxon>Bacteria</taxon>
        <taxon>Bacillati</taxon>
        <taxon>Actinomycetota</taxon>
        <taxon>Actinomycetes</taxon>
        <taxon>Micrococcales</taxon>
        <taxon>Microbacteriaceae</taxon>
        <taxon>Microbacterium</taxon>
    </lineage>
</organism>
<keyword evidence="1" id="KW-1133">Transmembrane helix</keyword>
<gene>
    <name evidence="2" type="ORF">FIV50_04640</name>
</gene>
<dbReference type="AlphaFoldDB" id="A0A4Y5YMU6"/>
<evidence type="ECO:0000313" key="3">
    <source>
        <dbReference type="Proteomes" id="UP000316125"/>
    </source>
</evidence>
<feature type="transmembrane region" description="Helical" evidence="1">
    <location>
        <begin position="169"/>
        <end position="199"/>
    </location>
</feature>
<protein>
    <submittedName>
        <fullName evidence="2">Uncharacterized protein</fullName>
    </submittedName>
</protein>
<dbReference type="RefSeq" id="WP_140036414.1">
    <property type="nucleotide sequence ID" value="NZ_CP041040.1"/>
</dbReference>